<feature type="region of interest" description="Disordered" evidence="3">
    <location>
        <begin position="1343"/>
        <end position="1519"/>
    </location>
</feature>
<evidence type="ECO:0000259" key="4">
    <source>
        <dbReference type="PROSITE" id="PS50102"/>
    </source>
</evidence>
<name>A0A556TKZ2_BAGYA</name>
<feature type="compositionally biased region" description="Low complexity" evidence="3">
    <location>
        <begin position="1348"/>
        <end position="1361"/>
    </location>
</feature>
<dbReference type="SUPFAM" id="SSF54928">
    <property type="entry name" value="RNA-binding domain, RBD"/>
    <property type="match status" value="2"/>
</dbReference>
<gene>
    <name evidence="5" type="ORF">Baya_1392</name>
</gene>
<dbReference type="InterPro" id="IPR012677">
    <property type="entry name" value="Nucleotide-bd_a/b_plait_sf"/>
</dbReference>
<feature type="region of interest" description="Disordered" evidence="3">
    <location>
        <begin position="1219"/>
        <end position="1244"/>
    </location>
</feature>
<evidence type="ECO:0000256" key="1">
    <source>
        <dbReference type="ARBA" id="ARBA00022884"/>
    </source>
</evidence>
<evidence type="ECO:0000256" key="3">
    <source>
        <dbReference type="SAM" id="MobiDB-lite"/>
    </source>
</evidence>
<keyword evidence="1 2" id="KW-0694">RNA-binding</keyword>
<feature type="region of interest" description="Disordered" evidence="3">
    <location>
        <begin position="1550"/>
        <end position="1573"/>
    </location>
</feature>
<feature type="domain" description="RRM" evidence="4">
    <location>
        <begin position="1685"/>
        <end position="1761"/>
    </location>
</feature>
<dbReference type="SMART" id="SM00360">
    <property type="entry name" value="RRM"/>
    <property type="match status" value="1"/>
</dbReference>
<proteinExistence type="predicted"/>
<dbReference type="GO" id="GO:0003729">
    <property type="term" value="F:mRNA binding"/>
    <property type="evidence" value="ECO:0007669"/>
    <property type="project" value="TreeGrafter"/>
</dbReference>
<feature type="compositionally biased region" description="Polar residues" evidence="3">
    <location>
        <begin position="1502"/>
        <end position="1516"/>
    </location>
</feature>
<feature type="compositionally biased region" description="Pro residues" evidence="3">
    <location>
        <begin position="1442"/>
        <end position="1466"/>
    </location>
</feature>
<feature type="compositionally biased region" description="Basic and acidic residues" evidence="3">
    <location>
        <begin position="1393"/>
        <end position="1409"/>
    </location>
</feature>
<dbReference type="Gene3D" id="3.30.70.330">
    <property type="match status" value="1"/>
</dbReference>
<feature type="compositionally biased region" description="Low complexity" evidence="3">
    <location>
        <begin position="958"/>
        <end position="970"/>
    </location>
</feature>
<evidence type="ECO:0000313" key="6">
    <source>
        <dbReference type="Proteomes" id="UP000319801"/>
    </source>
</evidence>
<organism evidence="5 6">
    <name type="scientific">Bagarius yarrelli</name>
    <name type="common">Goonch</name>
    <name type="synonym">Bagrus yarrelli</name>
    <dbReference type="NCBI Taxonomy" id="175774"/>
    <lineage>
        <taxon>Eukaryota</taxon>
        <taxon>Metazoa</taxon>
        <taxon>Chordata</taxon>
        <taxon>Craniata</taxon>
        <taxon>Vertebrata</taxon>
        <taxon>Euteleostomi</taxon>
        <taxon>Actinopterygii</taxon>
        <taxon>Neopterygii</taxon>
        <taxon>Teleostei</taxon>
        <taxon>Ostariophysi</taxon>
        <taxon>Siluriformes</taxon>
        <taxon>Sisoridae</taxon>
        <taxon>Sisorinae</taxon>
        <taxon>Bagarius</taxon>
    </lineage>
</organism>
<sequence>MEMNKQEWFAPSFQPHQYDESITAQTERTLDQNSTKIMFQNSNNGEGKISFDEDLESGIKSPPEPVSLPGLVYLPDTVSVFLPKTVAPPVPMSTLETLPSTEQILINNDRLLGRRPESLYETVPLPEPGYPLKTVSSLDPIFVPPPEPVLSPESLTKTKQTMIKGQDPKNGGQTINIDKLLRSQKVASPLRPVCLSEPLPESVPLPEPVSFPKTVTPFMPESESPTVPVSSPESLAKTKQTLIRIRDPSKGNREISIEELLGKRITSLSESVSLPDFVSPPEALTKTGWRWNIFEDPIEGGREISIDELFGKGFTSPEPMFWSETVSSPEAMTKTEQTRITVQDSNEGGRRSSLESVFQPVCVPEHVSPLGFVYPPETESQSNPEAMPQTESTFEPSSQLWTMSTFEPESLLWTGCPFKPVSSTETLSSFESVSPQKNMSAFKSWSPTRNMSSPDPVITAFSPKPVSVPESKALDKMEQTLITIQDYNENGQEMTTDEILRRRRMSPPKAVSLPEHMSPLEFVYPSDTDSQFDLASPPCIESSSEPLSPLWTMSSLEPFSLPETLSPFKSMFLPETMSPFMSVSPVDTMSSPEPVSKTVCPDIQKTIRIEDPSKGNQKISIEELLERSITSSSEPVSLPEFVSYPEALAKMAWTWDPSKGDRKISNDKLPGRRMSSPGPPSETVGETEQTQIRIRDPSQGGRVINIEELLAKPFALPETVSPTQHHTSYKTMSLLKTVVPARHVTPPASLPETLTKPLSPPVPGVQLFIRNLDYSIKRQRLYKEFLPFGDLISAKLPENFPIVPGTNPSHFVFVPVPVYVYVPMYYPSQPPGFNPQHPMIEISEQGCSIPSTQPPQYDEPNAADQEQTLIQILDPDEESLGISVGQLPEDRITLHPDSVPPSETLPMFASPAESVSVAQPLTVISPEPLTKTEQTTIRIQDTDELLRSKVMSPPQPVSLSESLPETLSSPNPVSVLHSETVFPTDPVSRHELLANLKQTLIRIRDPNKGGREINIDELLERRAASPPRPVSLPECLHETVFFPECLHESLPNIVSPPEPMSSPESLAKTKRTLIRIRDPNEGGREISIEELLERRVKSPLEPMSLPESSCKTVSLPEPGSLPEPVSLPKTMPNPVFPPESLPKTVSPHETAYVPKAVSLPNTMISTGPVSLLESLPEYMSPPEPVFSTKALSPTDPALPQSVFVTLPETVSLPESVSSSNLVSLPGTMSPPKPTSPPGLALSSDPLANTIRTPIKIRDPQKCGKKINTGELLEKRESSPPRPVSLPEFLHDTVSSPETMSPLEPVSLPETVLLPEIVSSPKTVSPLDFLSVFANESIPETVFPPVPVSSPKSVSPFDSVSPAEPMSPPEPLSSTKQTLEKNQKSPVIRIWVSNDRDREINIDEPLERRVTSSPESVSPPKSQSKNMSPPEPAPNTESVPNTVFPPDPVYAPPKPMSPPKPGSPPKPSANTERTLIRIWVSSDDGQKISTNEFLGRRVFSPPETVSPTKSLPETVSSPGPVAQAKYLSSLKTEPDSLPKTMSLPKTVFLSSTKTVSSHGPVSSSLPKIMSKPKHESKPEAVFLSEPVYLPLSPPKLLSKTVSLPRTVSPPKPVSNMSRRRTLTPVPLMWGDIMDALDAEQEEKKLREKQKDDKFTEPREKVKRYRLSTKSRNLVPHTTHSKHTKGVELSIRGMDLTIDKQRLYKEFLPFGDVISAKVIMKNGLSKGYGFVVYSTQMDAEAAIREMNGKVVGEKPLVVALTPKMKSKR</sequence>
<keyword evidence="6" id="KW-1185">Reference proteome</keyword>
<dbReference type="PROSITE" id="PS50102">
    <property type="entry name" value="RRM"/>
    <property type="match status" value="1"/>
</dbReference>
<dbReference type="PANTHER" id="PTHR48025:SF1">
    <property type="entry name" value="RRM DOMAIN-CONTAINING PROTEIN"/>
    <property type="match status" value="1"/>
</dbReference>
<feature type="compositionally biased region" description="Basic and acidic residues" evidence="3">
    <location>
        <begin position="659"/>
        <end position="670"/>
    </location>
</feature>
<dbReference type="Proteomes" id="UP000319801">
    <property type="component" value="Unassembled WGS sequence"/>
</dbReference>
<reference evidence="5 6" key="1">
    <citation type="journal article" date="2019" name="Genome Biol. Evol.">
        <title>Whole-Genome Sequencing of the Giant Devil Catfish, Bagarius yarrelli.</title>
        <authorList>
            <person name="Jiang W."/>
            <person name="Lv Y."/>
            <person name="Cheng L."/>
            <person name="Yang K."/>
            <person name="Chao B."/>
            <person name="Wang X."/>
            <person name="Li Y."/>
            <person name="Pan X."/>
            <person name="You X."/>
            <person name="Zhang Y."/>
            <person name="Yang J."/>
            <person name="Li J."/>
            <person name="Zhang X."/>
            <person name="Liu S."/>
            <person name="Sun C."/>
            <person name="Yang J."/>
            <person name="Shi Q."/>
        </authorList>
    </citation>
    <scope>NUCLEOTIDE SEQUENCE [LARGE SCALE GENOMIC DNA]</scope>
    <source>
        <strain evidence="5">JWS20170419001</strain>
        <tissue evidence="5">Muscle</tissue>
    </source>
</reference>
<protein>
    <submittedName>
        <fullName evidence="5">Polyadenylate-binding protein 1-A</fullName>
    </submittedName>
</protein>
<evidence type="ECO:0000256" key="2">
    <source>
        <dbReference type="PROSITE-ProRule" id="PRU00176"/>
    </source>
</evidence>
<dbReference type="InterPro" id="IPR035979">
    <property type="entry name" value="RBD_domain_sf"/>
</dbReference>
<feature type="compositionally biased region" description="Polar residues" evidence="3">
    <location>
        <begin position="1550"/>
        <end position="1564"/>
    </location>
</feature>
<evidence type="ECO:0000313" key="5">
    <source>
        <dbReference type="EMBL" id="TSK18012.1"/>
    </source>
</evidence>
<dbReference type="EMBL" id="VCAZ01000004">
    <property type="protein sequence ID" value="TSK18012.1"/>
    <property type="molecule type" value="Genomic_DNA"/>
</dbReference>
<dbReference type="Pfam" id="PF00076">
    <property type="entry name" value="RRM_1"/>
    <property type="match status" value="1"/>
</dbReference>
<dbReference type="PANTHER" id="PTHR48025">
    <property type="entry name" value="OS02G0815200 PROTEIN"/>
    <property type="match status" value="1"/>
</dbReference>
<dbReference type="OrthoDB" id="410044at2759"/>
<dbReference type="InterPro" id="IPR050502">
    <property type="entry name" value="Euk_RNA-bind_prot"/>
</dbReference>
<feature type="compositionally biased region" description="Polar residues" evidence="3">
    <location>
        <begin position="1410"/>
        <end position="1426"/>
    </location>
</feature>
<feature type="region of interest" description="Disordered" evidence="3">
    <location>
        <begin position="952"/>
        <end position="971"/>
    </location>
</feature>
<dbReference type="InterPro" id="IPR000504">
    <property type="entry name" value="RRM_dom"/>
</dbReference>
<feature type="region of interest" description="Disordered" evidence="3">
    <location>
        <begin position="659"/>
        <end position="690"/>
    </location>
</feature>
<comment type="caution">
    <text evidence="5">The sequence shown here is derived from an EMBL/GenBank/DDBJ whole genome shotgun (WGS) entry which is preliminary data.</text>
</comment>
<accession>A0A556TKZ2</accession>